<reference evidence="2" key="1">
    <citation type="submission" date="2022-01" db="EMBL/GenBank/DDBJ databases">
        <title>Antribacter sp. nov., isolated from Guizhou of China.</title>
        <authorList>
            <person name="Chengliang C."/>
            <person name="Ya Z."/>
        </authorList>
    </citation>
    <scope>NUCLEOTIDE SEQUENCE</scope>
    <source>
        <strain evidence="2">KLBMP 9083</strain>
    </source>
</reference>
<evidence type="ECO:0000313" key="3">
    <source>
        <dbReference type="Proteomes" id="UP001165405"/>
    </source>
</evidence>
<feature type="region of interest" description="Disordered" evidence="1">
    <location>
        <begin position="1"/>
        <end position="40"/>
    </location>
</feature>
<accession>A0AA41U883</accession>
<keyword evidence="3" id="KW-1185">Reference proteome</keyword>
<sequence length="99" mass="10963">MTSTTPLPPRPWRELRPGERAVVRRRLSPAEAQGSGSGAGQVWTDVVGYVLEVSDGGVRLRTDPRHGTPEEVLVPADEIEAARQVPPRPPRRVPRYPEH</sequence>
<dbReference type="AlphaFoldDB" id="A0AA41U883"/>
<feature type="compositionally biased region" description="Basic and acidic residues" evidence="1">
    <location>
        <begin position="11"/>
        <end position="22"/>
    </location>
</feature>
<dbReference type="Proteomes" id="UP001165405">
    <property type="component" value="Unassembled WGS sequence"/>
</dbReference>
<dbReference type="EMBL" id="JAKGSG010000018">
    <property type="protein sequence ID" value="MCF4120227.1"/>
    <property type="molecule type" value="Genomic_DNA"/>
</dbReference>
<dbReference type="RefSeq" id="WP_236087959.1">
    <property type="nucleotide sequence ID" value="NZ_JAKGSG010000018.1"/>
</dbReference>
<evidence type="ECO:0000313" key="2">
    <source>
        <dbReference type="EMBL" id="MCF4120227.1"/>
    </source>
</evidence>
<evidence type="ECO:0000256" key="1">
    <source>
        <dbReference type="SAM" id="MobiDB-lite"/>
    </source>
</evidence>
<feature type="compositionally biased region" description="Basic residues" evidence="1">
    <location>
        <begin position="89"/>
        <end position="99"/>
    </location>
</feature>
<comment type="caution">
    <text evidence="2">The sequence shown here is derived from an EMBL/GenBank/DDBJ whole genome shotgun (WGS) entry which is preliminary data.</text>
</comment>
<proteinExistence type="predicted"/>
<feature type="region of interest" description="Disordered" evidence="1">
    <location>
        <begin position="79"/>
        <end position="99"/>
    </location>
</feature>
<protein>
    <submittedName>
        <fullName evidence="2">Uncharacterized protein</fullName>
    </submittedName>
</protein>
<name>A0AA41U883_9MICO</name>
<gene>
    <name evidence="2" type="ORF">L1785_04465</name>
</gene>
<feature type="compositionally biased region" description="Pro residues" evidence="1">
    <location>
        <begin position="1"/>
        <end position="10"/>
    </location>
</feature>
<organism evidence="2 3">
    <name type="scientific">Antribacter soli</name>
    <dbReference type="NCBI Taxonomy" id="2910976"/>
    <lineage>
        <taxon>Bacteria</taxon>
        <taxon>Bacillati</taxon>
        <taxon>Actinomycetota</taxon>
        <taxon>Actinomycetes</taxon>
        <taxon>Micrococcales</taxon>
        <taxon>Promicromonosporaceae</taxon>
        <taxon>Antribacter</taxon>
    </lineage>
</organism>